<reference evidence="1" key="1">
    <citation type="submission" date="2022-02" db="EMBL/GenBank/DDBJ databases">
        <title>Fredinandcohnia quinoae sp. nov. isolated from Chenopodium quinoa seeds.</title>
        <authorList>
            <person name="Saati-Santamaria Z."/>
            <person name="Flores-Felix J.D."/>
            <person name="Igual J.M."/>
            <person name="Velazquez E."/>
            <person name="Garcia-Fraile P."/>
            <person name="Martinez-Molina E."/>
        </authorList>
    </citation>
    <scope>NUCLEOTIDE SEQUENCE</scope>
    <source>
        <strain evidence="1">SECRCQ15</strain>
    </source>
</reference>
<evidence type="ECO:0000313" key="1">
    <source>
        <dbReference type="EMBL" id="MCH1626442.1"/>
    </source>
</evidence>
<accession>A0AAW5E8V3</accession>
<dbReference type="SUPFAM" id="SSF52309">
    <property type="entry name" value="N-(deoxy)ribosyltransferase-like"/>
    <property type="match status" value="1"/>
</dbReference>
<evidence type="ECO:0000313" key="2">
    <source>
        <dbReference type="Proteomes" id="UP001431131"/>
    </source>
</evidence>
<organism evidence="1 2">
    <name type="scientific">Fredinandcohnia quinoae</name>
    <dbReference type="NCBI Taxonomy" id="2918902"/>
    <lineage>
        <taxon>Bacteria</taxon>
        <taxon>Bacillati</taxon>
        <taxon>Bacillota</taxon>
        <taxon>Bacilli</taxon>
        <taxon>Bacillales</taxon>
        <taxon>Bacillaceae</taxon>
        <taxon>Fredinandcohnia</taxon>
    </lineage>
</organism>
<comment type="caution">
    <text evidence="1">The sequence shown here is derived from an EMBL/GenBank/DDBJ whole genome shotgun (WGS) entry which is preliminary data.</text>
</comment>
<keyword evidence="2" id="KW-1185">Reference proteome</keyword>
<dbReference type="EMBL" id="JAKTTI010000022">
    <property type="protein sequence ID" value="MCH1626442.1"/>
    <property type="molecule type" value="Genomic_DNA"/>
</dbReference>
<proteinExistence type="predicted"/>
<protein>
    <submittedName>
        <fullName evidence="1">Group-specific protein</fullName>
    </submittedName>
</protein>
<name>A0AAW5E8V3_9BACI</name>
<gene>
    <name evidence="1" type="ORF">MJG50_13970</name>
</gene>
<dbReference type="Proteomes" id="UP001431131">
    <property type="component" value="Unassembled WGS sequence"/>
</dbReference>
<sequence length="147" mass="16726">MKNRVLEAYSKLAADYEKKFYVASSFANIDSVRYVSESLKNKGYLQTYDWTANERATSLGQLMEIGKKEKAAVLESDFVIILLPAGKGSHIEMGIALGQGKRVFLYSSNNDVNKFELTSTFYHLPEVKQYIGPIEQFVDFCIEEMKK</sequence>
<dbReference type="Gene3D" id="3.40.50.450">
    <property type="match status" value="1"/>
</dbReference>
<dbReference type="AlphaFoldDB" id="A0AAW5E8V3"/>
<dbReference type="RefSeq" id="WP_240256358.1">
    <property type="nucleotide sequence ID" value="NZ_JAKTTI010000022.1"/>
</dbReference>